<evidence type="ECO:0000256" key="2">
    <source>
        <dbReference type="ARBA" id="ARBA00023130"/>
    </source>
</evidence>
<keyword evidence="1" id="KW-0391">Immunity</keyword>
<dbReference type="SUPFAM" id="SSF48726">
    <property type="entry name" value="Immunoglobulin"/>
    <property type="match status" value="1"/>
</dbReference>
<keyword evidence="4" id="KW-0732">Signal</keyword>
<evidence type="ECO:0000259" key="5">
    <source>
        <dbReference type="PROSITE" id="PS50835"/>
    </source>
</evidence>
<dbReference type="PANTHER" id="PTHR23266">
    <property type="entry name" value="IMMUNOGLOBULIN HEAVY CHAIN"/>
    <property type="match status" value="1"/>
</dbReference>
<dbReference type="Gene3D" id="2.60.40.10">
    <property type="entry name" value="Immunoglobulins"/>
    <property type="match status" value="1"/>
</dbReference>
<dbReference type="InParanoid" id="R4GB17"/>
<feature type="domain" description="Ig-like" evidence="5">
    <location>
        <begin position="19"/>
        <end position="130"/>
    </location>
</feature>
<name>R4GB17_ANOCA</name>
<dbReference type="InterPro" id="IPR036179">
    <property type="entry name" value="Ig-like_dom_sf"/>
</dbReference>
<dbReference type="GO" id="GO:0016064">
    <property type="term" value="P:immunoglobulin mediated immune response"/>
    <property type="evidence" value="ECO:0000318"/>
    <property type="project" value="GO_Central"/>
</dbReference>
<evidence type="ECO:0000313" key="7">
    <source>
        <dbReference type="Proteomes" id="UP000001646"/>
    </source>
</evidence>
<dbReference type="FunFam" id="2.60.40.10:FF:003199">
    <property type="entry name" value="Uncharacterized protein"/>
    <property type="match status" value="1"/>
</dbReference>
<feature type="chain" id="PRO_5004366080" description="Ig-like domain-containing protein" evidence="4">
    <location>
        <begin position="20"/>
        <end position="163"/>
    </location>
</feature>
<reference evidence="6" key="1">
    <citation type="submission" date="2009-12" db="EMBL/GenBank/DDBJ databases">
        <title>The Genome Sequence of Anolis carolinensis (Green Anole Lizard).</title>
        <authorList>
            <consortium name="The Genome Sequencing Platform"/>
            <person name="Di Palma F."/>
            <person name="Alfoldi J."/>
            <person name="Heiman D."/>
            <person name="Young S."/>
            <person name="Grabherr M."/>
            <person name="Johnson J."/>
            <person name="Lander E.S."/>
            <person name="Lindblad-Toh K."/>
        </authorList>
    </citation>
    <scope>NUCLEOTIDE SEQUENCE [LARGE SCALE GENOMIC DNA]</scope>
    <source>
        <strain evidence="6">JBL SC #1</strain>
    </source>
</reference>
<keyword evidence="2" id="KW-1064">Adaptive immunity</keyword>
<dbReference type="InterPro" id="IPR007110">
    <property type="entry name" value="Ig-like_dom"/>
</dbReference>
<evidence type="ECO:0000256" key="3">
    <source>
        <dbReference type="ARBA" id="ARBA00043265"/>
    </source>
</evidence>
<dbReference type="HOGENOM" id="CLU_077975_5_0_1"/>
<keyword evidence="7" id="KW-1185">Reference proteome</keyword>
<dbReference type="SMART" id="SM00409">
    <property type="entry name" value="IG"/>
    <property type="match status" value="1"/>
</dbReference>
<dbReference type="AlphaFoldDB" id="R4GB17"/>
<evidence type="ECO:0000256" key="4">
    <source>
        <dbReference type="SAM" id="SignalP"/>
    </source>
</evidence>
<reference evidence="6" key="2">
    <citation type="submission" date="2025-08" db="UniProtKB">
        <authorList>
            <consortium name="Ensembl"/>
        </authorList>
    </citation>
    <scope>IDENTIFICATION</scope>
</reference>
<feature type="signal peptide" evidence="4">
    <location>
        <begin position="1"/>
        <end position="19"/>
    </location>
</feature>
<protein>
    <recommendedName>
        <fullName evidence="5">Ig-like domain-containing protein</fullName>
    </recommendedName>
</protein>
<dbReference type="SMART" id="SM00406">
    <property type="entry name" value="IGv"/>
    <property type="match status" value="1"/>
</dbReference>
<evidence type="ECO:0000256" key="1">
    <source>
        <dbReference type="ARBA" id="ARBA00022859"/>
    </source>
</evidence>
<dbReference type="InterPro" id="IPR013106">
    <property type="entry name" value="Ig_V-set"/>
</dbReference>
<dbReference type="Proteomes" id="UP000001646">
    <property type="component" value="Unplaced"/>
</dbReference>
<dbReference type="GeneTree" id="ENSGT01030000234536"/>
<dbReference type="GO" id="GO:0003823">
    <property type="term" value="F:antigen binding"/>
    <property type="evidence" value="ECO:0000318"/>
    <property type="project" value="GO_Central"/>
</dbReference>
<dbReference type="GO" id="GO:0005576">
    <property type="term" value="C:extracellular region"/>
    <property type="evidence" value="ECO:0007669"/>
    <property type="project" value="UniProtKB-ARBA"/>
</dbReference>
<reference evidence="6" key="3">
    <citation type="submission" date="2025-09" db="UniProtKB">
        <authorList>
            <consortium name="Ensembl"/>
        </authorList>
    </citation>
    <scope>IDENTIFICATION</scope>
</reference>
<dbReference type="Bgee" id="ENSACAG00000029323">
    <property type="expression patterns" value="Expressed in adrenal gland and 1 other cell type or tissue"/>
</dbReference>
<keyword evidence="3" id="KW-1280">Immunoglobulin</keyword>
<dbReference type="GO" id="GO:0019814">
    <property type="term" value="C:immunoglobulin complex"/>
    <property type="evidence" value="ECO:0007669"/>
    <property type="project" value="UniProtKB-KW"/>
</dbReference>
<proteinExistence type="predicted"/>
<dbReference type="InterPro" id="IPR050199">
    <property type="entry name" value="IgHV"/>
</dbReference>
<evidence type="ECO:0000313" key="6">
    <source>
        <dbReference type="Ensembl" id="ENSACAP00000022483.1"/>
    </source>
</evidence>
<sequence>MNAFVWILSVMILISCALSEIQLIQPKSMAVAPGEMLNLNCNAKGFSVSGGTYLNWVRRPPGKKMVWLGFVDWTGITWRRMYAPFLQGRITISADTSTNSYSLQLRFLTAEDTATYYCAKSTARQNRTKTFLDRCQIDDQAHGCIYVAELTVSHYFKCCVLVP</sequence>
<dbReference type="Pfam" id="PF07686">
    <property type="entry name" value="V-set"/>
    <property type="match status" value="1"/>
</dbReference>
<organism evidence="6 7">
    <name type="scientific">Anolis carolinensis</name>
    <name type="common">Green anole</name>
    <name type="synonym">American chameleon</name>
    <dbReference type="NCBI Taxonomy" id="28377"/>
    <lineage>
        <taxon>Eukaryota</taxon>
        <taxon>Metazoa</taxon>
        <taxon>Chordata</taxon>
        <taxon>Craniata</taxon>
        <taxon>Vertebrata</taxon>
        <taxon>Euteleostomi</taxon>
        <taxon>Lepidosauria</taxon>
        <taxon>Squamata</taxon>
        <taxon>Bifurcata</taxon>
        <taxon>Unidentata</taxon>
        <taxon>Episquamata</taxon>
        <taxon>Toxicofera</taxon>
        <taxon>Iguania</taxon>
        <taxon>Dactyloidae</taxon>
        <taxon>Anolis</taxon>
    </lineage>
</organism>
<dbReference type="Ensembl" id="ENSACAT00000029900.2">
    <property type="protein sequence ID" value="ENSACAP00000022483.1"/>
    <property type="gene ID" value="ENSACAG00000029323.2"/>
</dbReference>
<dbReference type="STRING" id="28377.ENSACAP00000022483"/>
<dbReference type="PROSITE" id="PS50835">
    <property type="entry name" value="IG_LIKE"/>
    <property type="match status" value="1"/>
</dbReference>
<accession>R4GB17</accession>
<dbReference type="InterPro" id="IPR013783">
    <property type="entry name" value="Ig-like_fold"/>
</dbReference>
<dbReference type="FunCoup" id="R4GB17">
    <property type="interactions" value="3"/>
</dbReference>
<dbReference type="InterPro" id="IPR003599">
    <property type="entry name" value="Ig_sub"/>
</dbReference>